<dbReference type="UniPathway" id="UPA00074">
    <property type="reaction ID" value="UER00124"/>
</dbReference>
<dbReference type="EMBL" id="GL378326">
    <property type="protein sequence ID" value="EFJ51779.1"/>
    <property type="molecule type" value="Genomic_DNA"/>
</dbReference>
<keyword evidence="5" id="KW-0808">Transferase</keyword>
<proteinExistence type="inferred from homology"/>
<keyword evidence="6" id="KW-0658">Purine biosynthesis</keyword>
<reference evidence="10 11" key="1">
    <citation type="journal article" date="2010" name="Science">
        <title>Genomic analysis of organismal complexity in the multicellular green alga Volvox carteri.</title>
        <authorList>
            <person name="Prochnik S.E."/>
            <person name="Umen J."/>
            <person name="Nedelcu A.M."/>
            <person name="Hallmann A."/>
            <person name="Miller S.M."/>
            <person name="Nishii I."/>
            <person name="Ferris P."/>
            <person name="Kuo A."/>
            <person name="Mitros T."/>
            <person name="Fritz-Laylin L.K."/>
            <person name="Hellsten U."/>
            <person name="Chapman J."/>
            <person name="Simakov O."/>
            <person name="Rensing S.A."/>
            <person name="Terry A."/>
            <person name="Pangilinan J."/>
            <person name="Kapitonov V."/>
            <person name="Jurka J."/>
            <person name="Salamov A."/>
            <person name="Shapiro H."/>
            <person name="Schmutz J."/>
            <person name="Grimwood J."/>
            <person name="Lindquist E."/>
            <person name="Lucas S."/>
            <person name="Grigoriev I.V."/>
            <person name="Schmitt R."/>
            <person name="Kirk D."/>
            <person name="Rokhsar D.S."/>
        </authorList>
    </citation>
    <scope>NUCLEOTIDE SEQUENCE [LARGE SCALE GENOMIC DNA]</scope>
    <source>
        <strain evidence="11">f. Nagariensis / Eve</strain>
    </source>
</reference>
<dbReference type="GO" id="GO:0009113">
    <property type="term" value="P:purine nucleobase biosynthetic process"/>
    <property type="evidence" value="ECO:0007669"/>
    <property type="project" value="InterPro"/>
</dbReference>
<dbReference type="EC" id="2.4.2.14" evidence="3"/>
<evidence type="ECO:0000256" key="4">
    <source>
        <dbReference type="ARBA" id="ARBA00022676"/>
    </source>
</evidence>
<dbReference type="InterPro" id="IPR035584">
    <property type="entry name" value="PurF_N"/>
</dbReference>
<dbReference type="InParanoid" id="D8TKY7"/>
<comment type="pathway">
    <text evidence="1">Purine metabolism; IMP biosynthesis via de novo pathway; N(1)-(5-phospho-D-ribosyl)glycinamide from 5-phospho-alpha-D-ribose 1-diphosphate: step 1/2.</text>
</comment>
<dbReference type="GO" id="GO:0006189">
    <property type="term" value="P:'de novo' IMP biosynthetic process"/>
    <property type="evidence" value="ECO:0007669"/>
    <property type="project" value="UniProtKB-UniPathway"/>
</dbReference>
<dbReference type="GO" id="GO:0004044">
    <property type="term" value="F:amidophosphoribosyltransferase activity"/>
    <property type="evidence" value="ECO:0007669"/>
    <property type="project" value="UniProtKB-EC"/>
</dbReference>
<dbReference type="SUPFAM" id="SSF53271">
    <property type="entry name" value="PRTase-like"/>
    <property type="match status" value="1"/>
</dbReference>
<dbReference type="PANTHER" id="PTHR11907">
    <property type="entry name" value="AMIDOPHOSPHORIBOSYLTRANSFERASE"/>
    <property type="match status" value="1"/>
</dbReference>
<evidence type="ECO:0000313" key="11">
    <source>
        <dbReference type="Proteomes" id="UP000001058"/>
    </source>
</evidence>
<evidence type="ECO:0000313" key="10">
    <source>
        <dbReference type="EMBL" id="EFJ51779.1"/>
    </source>
</evidence>
<dbReference type="SUPFAM" id="SSF56235">
    <property type="entry name" value="N-terminal nucleophile aminohydrolases (Ntn hydrolases)"/>
    <property type="match status" value="1"/>
</dbReference>
<comment type="catalytic activity">
    <reaction evidence="8">
        <text>5-phospho-beta-D-ribosylamine + L-glutamate + diphosphate = 5-phospho-alpha-D-ribose 1-diphosphate + L-glutamine + H2O</text>
        <dbReference type="Rhea" id="RHEA:14905"/>
        <dbReference type="ChEBI" id="CHEBI:15377"/>
        <dbReference type="ChEBI" id="CHEBI:29985"/>
        <dbReference type="ChEBI" id="CHEBI:33019"/>
        <dbReference type="ChEBI" id="CHEBI:58017"/>
        <dbReference type="ChEBI" id="CHEBI:58359"/>
        <dbReference type="ChEBI" id="CHEBI:58681"/>
        <dbReference type="EC" id="2.4.2.14"/>
    </reaction>
</comment>
<dbReference type="STRING" id="3068.D8TKY7"/>
<evidence type="ECO:0000256" key="6">
    <source>
        <dbReference type="ARBA" id="ARBA00022755"/>
    </source>
</evidence>
<dbReference type="Gene3D" id="3.40.50.2020">
    <property type="match status" value="1"/>
</dbReference>
<evidence type="ECO:0000256" key="5">
    <source>
        <dbReference type="ARBA" id="ARBA00022679"/>
    </source>
</evidence>
<dbReference type="Gene3D" id="3.60.20.10">
    <property type="entry name" value="Glutamine Phosphoribosylpyrophosphate, subunit 1, domain 1"/>
    <property type="match status" value="1"/>
</dbReference>
<dbReference type="Proteomes" id="UP000001058">
    <property type="component" value="Unassembled WGS sequence"/>
</dbReference>
<dbReference type="InterPro" id="IPR005854">
    <property type="entry name" value="PurF"/>
</dbReference>
<evidence type="ECO:0000256" key="8">
    <source>
        <dbReference type="ARBA" id="ARBA00048430"/>
    </source>
</evidence>
<gene>
    <name evidence="10" type="ORF">VOLCADRAFT_120418</name>
</gene>
<dbReference type="InterPro" id="IPR000836">
    <property type="entry name" value="PRTase_dom"/>
</dbReference>
<dbReference type="RefSeq" id="XP_002947189.1">
    <property type="nucleotide sequence ID" value="XM_002947143.1"/>
</dbReference>
<evidence type="ECO:0000256" key="2">
    <source>
        <dbReference type="ARBA" id="ARBA00010138"/>
    </source>
</evidence>
<dbReference type="CDD" id="cd00715">
    <property type="entry name" value="GPATase_N"/>
    <property type="match status" value="1"/>
</dbReference>
<keyword evidence="11" id="KW-1185">Reference proteome</keyword>
<evidence type="ECO:0000259" key="9">
    <source>
        <dbReference type="PROSITE" id="PS51278"/>
    </source>
</evidence>
<dbReference type="Pfam" id="PF00156">
    <property type="entry name" value="Pribosyltran"/>
    <property type="match status" value="1"/>
</dbReference>
<dbReference type="InterPro" id="IPR029057">
    <property type="entry name" value="PRTase-like"/>
</dbReference>
<dbReference type="PROSITE" id="PS51278">
    <property type="entry name" value="GATASE_TYPE_2"/>
    <property type="match status" value="1"/>
</dbReference>
<dbReference type="InterPro" id="IPR029055">
    <property type="entry name" value="Ntn_hydrolases_N"/>
</dbReference>
<dbReference type="AlphaFoldDB" id="D8TKY7"/>
<keyword evidence="4" id="KW-0328">Glycosyltransferase</keyword>
<accession>D8TKY7</accession>
<organism evidence="11">
    <name type="scientific">Volvox carteri f. nagariensis</name>
    <dbReference type="NCBI Taxonomy" id="3068"/>
    <lineage>
        <taxon>Eukaryota</taxon>
        <taxon>Viridiplantae</taxon>
        <taxon>Chlorophyta</taxon>
        <taxon>core chlorophytes</taxon>
        <taxon>Chlorophyceae</taxon>
        <taxon>CS clade</taxon>
        <taxon>Chlamydomonadales</taxon>
        <taxon>Volvocaceae</taxon>
        <taxon>Volvox</taxon>
    </lineage>
</organism>
<keyword evidence="7" id="KW-0315">Glutamine amidotransferase</keyword>
<feature type="domain" description="Glutamine amidotransferase type-2" evidence="9">
    <location>
        <begin position="79"/>
        <end position="326"/>
    </location>
</feature>
<dbReference type="CDD" id="cd06223">
    <property type="entry name" value="PRTases_typeI"/>
    <property type="match status" value="1"/>
</dbReference>
<dbReference type="GeneID" id="9620152"/>
<dbReference type="OrthoDB" id="191723at2759"/>
<dbReference type="KEGG" id="vcn:VOLCADRAFT_120418"/>
<sequence length="622" mass="68438">MNLTKKSLARGCAQRHVVKVSARAGTRERTVLPALPSHLVSTFTNAASLKCKMAISNARMSRIVGGGAKAYKRITPRMCGIIGIFKYEGNANVELYEGLLMLQHRGQDSAGMVTTDWSRFKEHKENGLVKDVFGKQELMDSMKGHCGIAHVRYPTAGSSSAQEAQPFFVNSPLGIYLIHNGNLTNTEELRDLLNSSRSFFNRHLRTDSDSEVLLNILADEVHRAHQRCLQTTGCDPNKNKINFLFEAGEMTMRLLKGAYSCLSLVKGVGLVAFRDPFGIRPLVIGKRSSAHGDEWCIASEDCAFGPIGFERVRDVLPGEMVIITEDGKLMSRQCAQGTPSPCIFEYIYLARPDSVLNGIPVYNFQLKLGTALANRIKERGWDLDIVCPVPDGSRPAAIQIAAELGLPYREGLVKNRGAAAPDADGAQVYAASPRVSMPRVALDFPYVGRTFIMPDQRLREMSVRRKLNAMPAVFEGKSVLLIDDSIVRGTTMTQIVDMVRRAGARRVYLASASPPVVYPNVYGVDMPSRKEFVANGLTIDQVCQVLRADGLIYQEVEDLITSGKELNPDIKDFDASCFTGSYVTGDIDEAYLQKLEMSGRGANRRATQKVSLINERAMVATA</sequence>
<evidence type="ECO:0000256" key="3">
    <source>
        <dbReference type="ARBA" id="ARBA00011941"/>
    </source>
</evidence>
<dbReference type="HAMAP" id="MF_01931">
    <property type="entry name" value="PurF"/>
    <property type="match status" value="1"/>
</dbReference>
<evidence type="ECO:0000256" key="7">
    <source>
        <dbReference type="ARBA" id="ARBA00022962"/>
    </source>
</evidence>
<dbReference type="InterPro" id="IPR017932">
    <property type="entry name" value="GATase_2_dom"/>
</dbReference>
<dbReference type="eggNOG" id="KOG0572">
    <property type="taxonomic scope" value="Eukaryota"/>
</dbReference>
<protein>
    <recommendedName>
        <fullName evidence="3">amidophosphoribosyltransferase</fullName>
        <ecNumber evidence="3">2.4.2.14</ecNumber>
    </recommendedName>
</protein>
<evidence type="ECO:0000256" key="1">
    <source>
        <dbReference type="ARBA" id="ARBA00005209"/>
    </source>
</evidence>
<dbReference type="MEROPS" id="C44.001"/>
<comment type="similarity">
    <text evidence="2">In the C-terminal section; belongs to the purine/pyrimidine phosphoribosyltransferase family.</text>
</comment>
<dbReference type="FunCoup" id="D8TKY7">
    <property type="interactions" value="1238"/>
</dbReference>
<dbReference type="Pfam" id="PF13522">
    <property type="entry name" value="GATase_6"/>
    <property type="match status" value="1"/>
</dbReference>
<name>D8TKY7_VOLCA</name>